<dbReference type="Gene3D" id="1.20.1280.50">
    <property type="match status" value="1"/>
</dbReference>
<protein>
    <submittedName>
        <fullName evidence="3">F-box protein</fullName>
    </submittedName>
</protein>
<dbReference type="SUPFAM" id="SSF81383">
    <property type="entry name" value="F-box domain"/>
    <property type="match status" value="1"/>
</dbReference>
<reference evidence="3 4" key="1">
    <citation type="submission" date="2024-04" db="EMBL/GenBank/DDBJ databases">
        <title>Genome assembly C_amara_ONT_v2.</title>
        <authorList>
            <person name="Yant L."/>
            <person name="Moore C."/>
            <person name="Slenker M."/>
        </authorList>
    </citation>
    <scope>NUCLEOTIDE SEQUENCE [LARGE SCALE GENOMIC DNA]</scope>
    <source>
        <tissue evidence="3">Leaf</tissue>
    </source>
</reference>
<dbReference type="PANTHER" id="PTHR31293">
    <property type="entry name" value="RNI-LIKE SUPERFAMILY PROTEIN"/>
    <property type="match status" value="1"/>
</dbReference>
<dbReference type="EMBL" id="JBANAX010000584">
    <property type="protein sequence ID" value="KAL1201720.1"/>
    <property type="molecule type" value="Genomic_DNA"/>
</dbReference>
<evidence type="ECO:0000259" key="1">
    <source>
        <dbReference type="Pfam" id="PF00646"/>
    </source>
</evidence>
<proteinExistence type="predicted"/>
<dbReference type="Pfam" id="PF24758">
    <property type="entry name" value="LRR_At5g56370"/>
    <property type="match status" value="1"/>
</dbReference>
<sequence length="200" mass="22958">MVRINSLSDDIICYILSFLAFKEAVFTSVLSKRWRNLFAFRSNLYLDDQEVGGGQSFIDFVDRVLAVSGNFPIRNISIKCRTSIDTGHVTRWMSDVLKHGVFNLDIDIIPEEAILVPLEFFTCKTLVHLKLTRDFEAFIPEDVCLPSLKTLFLSSIWFYNRHYCVLEKLLSACPVLEELTILGGGWQIIKHSSHHVLFEP</sequence>
<feature type="domain" description="F-box" evidence="1">
    <location>
        <begin position="4"/>
        <end position="38"/>
    </location>
</feature>
<dbReference type="InterPro" id="IPR055294">
    <property type="entry name" value="FBL60-like"/>
</dbReference>
<dbReference type="PANTHER" id="PTHR31293:SF16">
    <property type="entry name" value="RNI-LIKE SUPERFAMILY PROTEIN"/>
    <property type="match status" value="1"/>
</dbReference>
<dbReference type="SUPFAM" id="SSF52047">
    <property type="entry name" value="RNI-like"/>
    <property type="match status" value="1"/>
</dbReference>
<dbReference type="CDD" id="cd22160">
    <property type="entry name" value="F-box_AtFBL13-like"/>
    <property type="match status" value="1"/>
</dbReference>
<dbReference type="InterPro" id="IPR036047">
    <property type="entry name" value="F-box-like_dom_sf"/>
</dbReference>
<evidence type="ECO:0000313" key="4">
    <source>
        <dbReference type="Proteomes" id="UP001558713"/>
    </source>
</evidence>
<keyword evidence="4" id="KW-1185">Reference proteome</keyword>
<name>A0ABD1AJQ9_CARAN</name>
<evidence type="ECO:0000259" key="2">
    <source>
        <dbReference type="Pfam" id="PF24758"/>
    </source>
</evidence>
<evidence type="ECO:0000313" key="3">
    <source>
        <dbReference type="EMBL" id="KAL1201720.1"/>
    </source>
</evidence>
<dbReference type="Pfam" id="PF00646">
    <property type="entry name" value="F-box"/>
    <property type="match status" value="1"/>
</dbReference>
<dbReference type="InterPro" id="IPR053781">
    <property type="entry name" value="F-box_AtFBL13-like"/>
</dbReference>
<feature type="domain" description="F-box/LRR-repeat protein 15/At3g58940/PEG3-like LRR" evidence="2">
    <location>
        <begin position="90"/>
        <end position="194"/>
    </location>
</feature>
<dbReference type="AlphaFoldDB" id="A0ABD1AJQ9"/>
<comment type="caution">
    <text evidence="3">The sequence shown here is derived from an EMBL/GenBank/DDBJ whole genome shotgun (WGS) entry which is preliminary data.</text>
</comment>
<dbReference type="InterPro" id="IPR001810">
    <property type="entry name" value="F-box_dom"/>
</dbReference>
<gene>
    <name evidence="3" type="ORF">V5N11_006261</name>
</gene>
<organism evidence="3 4">
    <name type="scientific">Cardamine amara subsp. amara</name>
    <dbReference type="NCBI Taxonomy" id="228776"/>
    <lineage>
        <taxon>Eukaryota</taxon>
        <taxon>Viridiplantae</taxon>
        <taxon>Streptophyta</taxon>
        <taxon>Embryophyta</taxon>
        <taxon>Tracheophyta</taxon>
        <taxon>Spermatophyta</taxon>
        <taxon>Magnoliopsida</taxon>
        <taxon>eudicotyledons</taxon>
        <taxon>Gunneridae</taxon>
        <taxon>Pentapetalae</taxon>
        <taxon>rosids</taxon>
        <taxon>malvids</taxon>
        <taxon>Brassicales</taxon>
        <taxon>Brassicaceae</taxon>
        <taxon>Cardamineae</taxon>
        <taxon>Cardamine</taxon>
    </lineage>
</organism>
<accession>A0ABD1AJQ9</accession>
<dbReference type="InterPro" id="IPR055411">
    <property type="entry name" value="LRR_FXL15/At3g58940/PEG3-like"/>
</dbReference>
<dbReference type="Proteomes" id="UP001558713">
    <property type="component" value="Unassembled WGS sequence"/>
</dbReference>